<dbReference type="Proteomes" id="UP000308891">
    <property type="component" value="Unassembled WGS sequence"/>
</dbReference>
<name>A0A4T0UP13_9NEIS</name>
<dbReference type="HAMAP" id="MF_00822">
    <property type="entry name" value="UreE"/>
    <property type="match status" value="1"/>
</dbReference>
<dbReference type="Pfam" id="PF05194">
    <property type="entry name" value="UreE_C"/>
    <property type="match status" value="1"/>
</dbReference>
<accession>A0A4T0UP13</accession>
<dbReference type="InterPro" id="IPR012406">
    <property type="entry name" value="UreE"/>
</dbReference>
<dbReference type="EMBL" id="STGJ01000013">
    <property type="protein sequence ID" value="TIC80529.1"/>
    <property type="molecule type" value="Genomic_DNA"/>
</dbReference>
<keyword evidence="2 5" id="KW-0963">Cytoplasm</keyword>
<evidence type="ECO:0000256" key="1">
    <source>
        <dbReference type="ARBA" id="ARBA00004496"/>
    </source>
</evidence>
<dbReference type="SMART" id="SM00988">
    <property type="entry name" value="UreE_N"/>
    <property type="match status" value="1"/>
</dbReference>
<evidence type="ECO:0000256" key="3">
    <source>
        <dbReference type="ARBA" id="ARBA00022596"/>
    </source>
</evidence>
<feature type="compositionally biased region" description="Basic and acidic residues" evidence="6">
    <location>
        <begin position="193"/>
        <end position="209"/>
    </location>
</feature>
<dbReference type="InterPro" id="IPR007864">
    <property type="entry name" value="UreE_C_dom"/>
</dbReference>
<comment type="subcellular location">
    <subcellularLocation>
        <location evidence="1 5">Cytoplasm</location>
    </subcellularLocation>
</comment>
<comment type="caution">
    <text evidence="8">The sequence shown here is derived from an EMBL/GenBank/DDBJ whole genome shotgun (WGS) entry which is preliminary data.</text>
</comment>
<dbReference type="SUPFAM" id="SSF69287">
    <property type="entry name" value="Urease metallochaperone UreE, N-terminal domain"/>
    <property type="match status" value="1"/>
</dbReference>
<keyword evidence="4 5" id="KW-0143">Chaperone</keyword>
<dbReference type="GO" id="GO:0051082">
    <property type="term" value="F:unfolded protein binding"/>
    <property type="evidence" value="ECO:0007669"/>
    <property type="project" value="UniProtKB-UniRule"/>
</dbReference>
<keyword evidence="9" id="KW-1185">Reference proteome</keyword>
<dbReference type="GO" id="GO:0005737">
    <property type="term" value="C:cytoplasm"/>
    <property type="evidence" value="ECO:0007669"/>
    <property type="project" value="UniProtKB-SubCell"/>
</dbReference>
<proteinExistence type="inferred from homology"/>
<feature type="compositionally biased region" description="Basic residues" evidence="6">
    <location>
        <begin position="211"/>
        <end position="221"/>
    </location>
</feature>
<evidence type="ECO:0000256" key="4">
    <source>
        <dbReference type="ARBA" id="ARBA00023186"/>
    </source>
</evidence>
<evidence type="ECO:0000313" key="8">
    <source>
        <dbReference type="EMBL" id="TIC80529.1"/>
    </source>
</evidence>
<evidence type="ECO:0000259" key="7">
    <source>
        <dbReference type="SMART" id="SM00988"/>
    </source>
</evidence>
<comment type="similarity">
    <text evidence="5">Belongs to the UreE family.</text>
</comment>
<protein>
    <recommendedName>
        <fullName evidence="5">Urease accessory protein UreE</fullName>
    </recommendedName>
</protein>
<dbReference type="Pfam" id="PF02814">
    <property type="entry name" value="UreE_N"/>
    <property type="match status" value="1"/>
</dbReference>
<comment type="function">
    <text evidence="5">Involved in urease metallocenter assembly. Binds nickel. Probably functions as a nickel donor during metallocenter assembly.</text>
</comment>
<dbReference type="GO" id="GO:0006457">
    <property type="term" value="P:protein folding"/>
    <property type="evidence" value="ECO:0007669"/>
    <property type="project" value="InterPro"/>
</dbReference>
<dbReference type="Gene3D" id="2.60.260.20">
    <property type="entry name" value="Urease metallochaperone UreE, N-terminal domain"/>
    <property type="match status" value="1"/>
</dbReference>
<dbReference type="GO" id="GO:0065003">
    <property type="term" value="P:protein-containing complex assembly"/>
    <property type="evidence" value="ECO:0007669"/>
    <property type="project" value="InterPro"/>
</dbReference>
<gene>
    <name evidence="5 8" type="primary">ureE</name>
    <name evidence="8" type="ORF">E5K04_11900</name>
</gene>
<dbReference type="AlphaFoldDB" id="A0A4T0UP13"/>
<dbReference type="OrthoDB" id="7376380at2"/>
<evidence type="ECO:0000256" key="2">
    <source>
        <dbReference type="ARBA" id="ARBA00022490"/>
    </source>
</evidence>
<feature type="domain" description="UreE urease accessory N-terminal" evidence="7">
    <location>
        <begin position="11"/>
        <end position="75"/>
    </location>
</feature>
<keyword evidence="3 5" id="KW-0533">Nickel</keyword>
<evidence type="ECO:0000256" key="6">
    <source>
        <dbReference type="SAM" id="MobiDB-lite"/>
    </source>
</evidence>
<reference evidence="8 9" key="1">
    <citation type="submission" date="2019-04" db="EMBL/GenBank/DDBJ databases">
        <title>Crenobacter sp. nov.</title>
        <authorList>
            <person name="Shi S."/>
        </authorList>
    </citation>
    <scope>NUCLEOTIDE SEQUENCE [LARGE SCALE GENOMIC DNA]</scope>
    <source>
        <strain evidence="8 9">GY 70310</strain>
    </source>
</reference>
<evidence type="ECO:0000256" key="5">
    <source>
        <dbReference type="HAMAP-Rule" id="MF_00822"/>
    </source>
</evidence>
<sequence>MILIEAVLGNRLAPEWTDRLADWNVDTLMLDQWEAQKNRLRKRTLAGNEIAIALPRQSHLHDGDIIVADGEARTAIVVSITLKDVLVIELEGTQVLSAELIARTCFELGHALGNQHWPAVVKGSRVYVPLTVDRKVMDSVMRTHHFEHIRYQFIPGAEVIPYLAPHESRRLFGGADATPHSHTQSFEQAAPAVHEHPHEHEHTHEDGSSHTHLHSHAHQHPHAAAPVGEHRHAELHGNYTRHRHDHD</sequence>
<organism evidence="8 9">
    <name type="scientific">Crenobacter intestini</name>
    <dbReference type="NCBI Taxonomy" id="2563443"/>
    <lineage>
        <taxon>Bacteria</taxon>
        <taxon>Pseudomonadati</taxon>
        <taxon>Pseudomonadota</taxon>
        <taxon>Betaproteobacteria</taxon>
        <taxon>Neisseriales</taxon>
        <taxon>Neisseriaceae</taxon>
        <taxon>Crenobacter</taxon>
    </lineage>
</organism>
<dbReference type="GO" id="GO:0019627">
    <property type="term" value="P:urea metabolic process"/>
    <property type="evidence" value="ECO:0007669"/>
    <property type="project" value="InterPro"/>
</dbReference>
<evidence type="ECO:0000313" key="9">
    <source>
        <dbReference type="Proteomes" id="UP000308891"/>
    </source>
</evidence>
<dbReference type="InterPro" id="IPR004029">
    <property type="entry name" value="UreE_N"/>
</dbReference>
<dbReference type="InterPro" id="IPR036118">
    <property type="entry name" value="UreE_N_sf"/>
</dbReference>
<feature type="region of interest" description="Disordered" evidence="6">
    <location>
        <begin position="171"/>
        <end position="228"/>
    </location>
</feature>
<dbReference type="RefSeq" id="WP_136554357.1">
    <property type="nucleotide sequence ID" value="NZ_STGJ01000013.1"/>
</dbReference>
<dbReference type="GO" id="GO:0016151">
    <property type="term" value="F:nickel cation binding"/>
    <property type="evidence" value="ECO:0007669"/>
    <property type="project" value="UniProtKB-UniRule"/>
</dbReference>